<reference evidence="1 2" key="1">
    <citation type="submission" date="2022-12" db="EMBL/GenBank/DDBJ databases">
        <authorList>
            <person name="Ruckert C."/>
            <person name="Busche T."/>
            <person name="Kalinowski J."/>
            <person name="Wittmann C."/>
        </authorList>
    </citation>
    <scope>NUCLEOTIDE SEQUENCE [LARGE SCALE GENOMIC DNA]</scope>
    <source>
        <strain evidence="1 2">DSM 40555</strain>
    </source>
</reference>
<evidence type="ECO:0000313" key="2">
    <source>
        <dbReference type="Proteomes" id="UP001210609"/>
    </source>
</evidence>
<organism evidence="1 2">
    <name type="scientific">Streptomyces nigrescens</name>
    <dbReference type="NCBI Taxonomy" id="1920"/>
    <lineage>
        <taxon>Bacteria</taxon>
        <taxon>Bacillati</taxon>
        <taxon>Actinomycetota</taxon>
        <taxon>Actinomycetes</taxon>
        <taxon>Kitasatosporales</taxon>
        <taxon>Streptomycetaceae</taxon>
        <taxon>Streptomyces</taxon>
    </lineage>
</organism>
<dbReference type="Proteomes" id="UP001210609">
    <property type="component" value="Chromosome"/>
</dbReference>
<gene>
    <name evidence="1" type="ORF">STRLI_000056</name>
</gene>
<dbReference type="RefSeq" id="WP_159492423.1">
    <property type="nucleotide sequence ID" value="NZ_BLIP01000005.1"/>
</dbReference>
<sequence>MTVLDAAPAAGADVSASVGAFAVAVAEATLADGDDAFVVAGANAAVVAEGAPGPA</sequence>
<protein>
    <submittedName>
        <fullName evidence="1">Uncharacterized protein</fullName>
    </submittedName>
</protein>
<evidence type="ECO:0000313" key="1">
    <source>
        <dbReference type="EMBL" id="WAT94450.1"/>
    </source>
</evidence>
<accession>A0ABY7I702</accession>
<dbReference type="EMBL" id="CP114202">
    <property type="protein sequence ID" value="WAT94450.1"/>
    <property type="molecule type" value="Genomic_DNA"/>
</dbReference>
<name>A0ABY7I702_STRNI</name>
<proteinExistence type="predicted"/>
<keyword evidence="2" id="KW-1185">Reference proteome</keyword>